<comment type="caution">
    <text evidence="1">The sequence shown here is derived from an EMBL/GenBank/DDBJ whole genome shotgun (WGS) entry which is preliminary data.</text>
</comment>
<accession>A0A397IU23</accession>
<keyword evidence="2" id="KW-1185">Reference proteome</keyword>
<proteinExistence type="predicted"/>
<dbReference type="AlphaFoldDB" id="A0A397IU23"/>
<sequence length="100" mass="11825">MKKNRFIKHKNGTLHLLFKSFSNWTWNRNRCSDIKFFKTIEKECLIKSFGNWAWNRNKCSIINFHFPIYPSTHLHHIIIERNVQSKALVIGLGIGISVVI</sequence>
<protein>
    <submittedName>
        <fullName evidence="1">Uncharacterized protein</fullName>
    </submittedName>
</protein>
<name>A0A397IU23_9GLOM</name>
<dbReference type="EMBL" id="PQFF01000162">
    <property type="protein sequence ID" value="RHZ77838.1"/>
    <property type="molecule type" value="Genomic_DNA"/>
</dbReference>
<gene>
    <name evidence="1" type="ORF">Glove_172g34</name>
</gene>
<dbReference type="Proteomes" id="UP000266861">
    <property type="component" value="Unassembled WGS sequence"/>
</dbReference>
<evidence type="ECO:0000313" key="1">
    <source>
        <dbReference type="EMBL" id="RHZ77838.1"/>
    </source>
</evidence>
<reference evidence="1 2" key="1">
    <citation type="submission" date="2018-08" db="EMBL/GenBank/DDBJ databases">
        <title>Genome and evolution of the arbuscular mycorrhizal fungus Diversispora epigaea (formerly Glomus versiforme) and its bacterial endosymbionts.</title>
        <authorList>
            <person name="Sun X."/>
            <person name="Fei Z."/>
            <person name="Harrison M."/>
        </authorList>
    </citation>
    <scope>NUCLEOTIDE SEQUENCE [LARGE SCALE GENOMIC DNA]</scope>
    <source>
        <strain evidence="1 2">IT104</strain>
    </source>
</reference>
<evidence type="ECO:0000313" key="2">
    <source>
        <dbReference type="Proteomes" id="UP000266861"/>
    </source>
</evidence>
<organism evidence="1 2">
    <name type="scientific">Diversispora epigaea</name>
    <dbReference type="NCBI Taxonomy" id="1348612"/>
    <lineage>
        <taxon>Eukaryota</taxon>
        <taxon>Fungi</taxon>
        <taxon>Fungi incertae sedis</taxon>
        <taxon>Mucoromycota</taxon>
        <taxon>Glomeromycotina</taxon>
        <taxon>Glomeromycetes</taxon>
        <taxon>Diversisporales</taxon>
        <taxon>Diversisporaceae</taxon>
        <taxon>Diversispora</taxon>
    </lineage>
</organism>